<dbReference type="SUPFAM" id="SSF81383">
    <property type="entry name" value="F-box domain"/>
    <property type="match status" value="1"/>
</dbReference>
<dbReference type="PROSITE" id="PS50181">
    <property type="entry name" value="FBOX"/>
    <property type="match status" value="1"/>
</dbReference>
<reference evidence="2" key="1">
    <citation type="submission" date="2021-10" db="EMBL/GenBank/DDBJ databases">
        <title>De novo Genome Assembly of Clathrus columnatus (Basidiomycota, Fungi) Using Illumina and Nanopore Sequence Data.</title>
        <authorList>
            <person name="Ogiso-Tanaka E."/>
            <person name="Itagaki H."/>
            <person name="Hosoya T."/>
            <person name="Hosaka K."/>
        </authorList>
    </citation>
    <scope>NUCLEOTIDE SEQUENCE</scope>
    <source>
        <strain evidence="2">MO-923</strain>
    </source>
</reference>
<organism evidence="2 3">
    <name type="scientific">Clathrus columnatus</name>
    <dbReference type="NCBI Taxonomy" id="1419009"/>
    <lineage>
        <taxon>Eukaryota</taxon>
        <taxon>Fungi</taxon>
        <taxon>Dikarya</taxon>
        <taxon>Basidiomycota</taxon>
        <taxon>Agaricomycotina</taxon>
        <taxon>Agaricomycetes</taxon>
        <taxon>Phallomycetidae</taxon>
        <taxon>Phallales</taxon>
        <taxon>Clathraceae</taxon>
        <taxon>Clathrus</taxon>
    </lineage>
</organism>
<evidence type="ECO:0000313" key="2">
    <source>
        <dbReference type="EMBL" id="GJJ10281.1"/>
    </source>
</evidence>
<proteinExistence type="predicted"/>
<gene>
    <name evidence="2" type="ORF">Clacol_004507</name>
</gene>
<accession>A0AAV5ACR7</accession>
<name>A0AAV5ACR7_9AGAM</name>
<evidence type="ECO:0000313" key="3">
    <source>
        <dbReference type="Proteomes" id="UP001050691"/>
    </source>
</evidence>
<dbReference type="SMART" id="SM00256">
    <property type="entry name" value="FBOX"/>
    <property type="match status" value="1"/>
</dbReference>
<protein>
    <recommendedName>
        <fullName evidence="1">F-box domain-containing protein</fullName>
    </recommendedName>
</protein>
<evidence type="ECO:0000259" key="1">
    <source>
        <dbReference type="PROSITE" id="PS50181"/>
    </source>
</evidence>
<dbReference type="Proteomes" id="UP001050691">
    <property type="component" value="Unassembled WGS sequence"/>
</dbReference>
<dbReference type="AlphaFoldDB" id="A0AAV5ACR7"/>
<dbReference type="InterPro" id="IPR036047">
    <property type="entry name" value="F-box-like_dom_sf"/>
</dbReference>
<comment type="caution">
    <text evidence="2">The sequence shown here is derived from an EMBL/GenBank/DDBJ whole genome shotgun (WGS) entry which is preliminary data.</text>
</comment>
<sequence length="545" mass="62001">MIFLCYFPTEVIIRLLSFLPPKELASCARLSKRFLAIIQASSILTYALEASKAGLDETYHLNRLDTYDITPAELLADLRRRESGWSTFTWNKHLEIPIGKTYIQMEICGHVFAGGYPRTPNDYGVTAIDVYDFQNDKNNGFVTTLSLDICCLGSNFDAGQDLLILGEMCTLHDPFCKLHIRSLSTGLEYTHAEVKQSILSLPIPHNTRTGYHSAIFIFGDNLLFLQANGRDWCKLTQIKWKTAQTLTVYSGFGTFNPLMISETEILLAGCDAEGIPVVKYYVTNMDEANVTGSCKDKDDTSRSLNLVTFNLPFKNLADADPRTWDMGWTFAKAAFTPKPFSPFVKSSTIIYPPYSHLVAVRIESFYNDLSDDNERINTFDIFIHLETLRKYRKTFSTQKEVSWEDWGPSATRVFRNKYPAHWERRALRGYRVLAPDLPQFRMVNGDGKMDCVILDFNQKAWTSSTPGIVWGLSEVVTQDENKTKITSCLPYRKIYRKVSMASWQNFNIFGIRTNNPFAMLGDDIVCFDVDTSSGPLTKALHVFKF</sequence>
<dbReference type="InterPro" id="IPR001810">
    <property type="entry name" value="F-box_dom"/>
</dbReference>
<dbReference type="EMBL" id="BPWL01000005">
    <property type="protein sequence ID" value="GJJ10281.1"/>
    <property type="molecule type" value="Genomic_DNA"/>
</dbReference>
<keyword evidence="3" id="KW-1185">Reference proteome</keyword>
<dbReference type="CDD" id="cd09917">
    <property type="entry name" value="F-box_SF"/>
    <property type="match status" value="1"/>
</dbReference>
<dbReference type="Pfam" id="PF12937">
    <property type="entry name" value="F-box-like"/>
    <property type="match status" value="1"/>
</dbReference>
<dbReference type="Gene3D" id="1.20.1280.50">
    <property type="match status" value="1"/>
</dbReference>
<feature type="domain" description="F-box" evidence="1">
    <location>
        <begin position="1"/>
        <end position="47"/>
    </location>
</feature>